<dbReference type="Proteomes" id="UP000481033">
    <property type="component" value="Unassembled WGS sequence"/>
</dbReference>
<keyword evidence="2" id="KW-1185">Reference proteome</keyword>
<dbReference type="RefSeq" id="WP_163698179.1">
    <property type="nucleotide sequence ID" value="NZ_QXHD01000004.1"/>
</dbReference>
<comment type="caution">
    <text evidence="1">The sequence shown here is derived from an EMBL/GenBank/DDBJ whole genome shotgun (WGS) entry which is preliminary data.</text>
</comment>
<proteinExistence type="predicted"/>
<dbReference type="InterPro" id="IPR009050">
    <property type="entry name" value="Globin-like_sf"/>
</dbReference>
<evidence type="ECO:0000313" key="2">
    <source>
        <dbReference type="Proteomes" id="UP000481033"/>
    </source>
</evidence>
<accession>A0A6M0RJ29</accession>
<sequence length="331" mass="38097">MRQPNKRQAIDEPLAKASPVQLAQLWAKRYVIAIETYEGTLQESNPQSRTAVVEHLTSELRSASAKAWNLTESFLAHEVKRHRINANLIDPWSVAGDVHRVYAKALAAYGKHIPPQQLSVKIASGLGVIRKRYTSGDPRLIGFVSMQFHHCGQMLIESAPESEQGTLAAYFKVIDDHLYMPLQRAYAAAARYAYDDERLKVVQTLLPHSTVIANNVVDRVNTIYPNYQCYTDRLDSDVVRVSSVRDTEMFQIYLWTCVLEQSLSAIQQELFPLCVMLYPTLKVNWELVRHMLHLMGQEFEQYVEQSRVKHYEPYHQALWQMFSPEVFPDMI</sequence>
<dbReference type="EMBL" id="QXHD01000004">
    <property type="protein sequence ID" value="NEZ56214.1"/>
    <property type="molecule type" value="Genomic_DNA"/>
</dbReference>
<name>A0A6M0RJ29_9CYAN</name>
<organism evidence="1 2">
    <name type="scientific">Adonisia turfae CCMR0081</name>
    <dbReference type="NCBI Taxonomy" id="2292702"/>
    <lineage>
        <taxon>Bacteria</taxon>
        <taxon>Bacillati</taxon>
        <taxon>Cyanobacteriota</taxon>
        <taxon>Adonisia</taxon>
        <taxon>Adonisia turfae</taxon>
    </lineage>
</organism>
<dbReference type="SUPFAM" id="SSF46458">
    <property type="entry name" value="Globin-like"/>
    <property type="match status" value="1"/>
</dbReference>
<reference evidence="1 2" key="1">
    <citation type="journal article" date="2020" name="Microb. Ecol.">
        <title>Ecogenomics of the Marine Benthic Filamentous Cyanobacterium Adonisia.</title>
        <authorList>
            <person name="Walter J.M."/>
            <person name="Coutinho F.H."/>
            <person name="Leomil L."/>
            <person name="Hargreaves P.I."/>
            <person name="Campeao M.E."/>
            <person name="Vieira V.V."/>
            <person name="Silva B.S."/>
            <person name="Fistarol G.O."/>
            <person name="Salomon P.S."/>
            <person name="Sawabe T."/>
            <person name="Mino S."/>
            <person name="Hosokawa M."/>
            <person name="Miyashita H."/>
            <person name="Maruyama F."/>
            <person name="van Verk M.C."/>
            <person name="Dutilh B.E."/>
            <person name="Thompson C.C."/>
            <person name="Thompson F.L."/>
        </authorList>
    </citation>
    <scope>NUCLEOTIDE SEQUENCE [LARGE SCALE GENOMIC DNA]</scope>
    <source>
        <strain evidence="1 2">CCMR0081</strain>
    </source>
</reference>
<dbReference type="AlphaFoldDB" id="A0A6M0RJ29"/>
<gene>
    <name evidence="1" type="ORF">DXZ20_11115</name>
</gene>
<protein>
    <submittedName>
        <fullName evidence="1">Uncharacterized protein</fullName>
    </submittedName>
</protein>
<evidence type="ECO:0000313" key="1">
    <source>
        <dbReference type="EMBL" id="NEZ56214.1"/>
    </source>
</evidence>